<organism evidence="1 2">
    <name type="scientific">Marasmius crinis-equi</name>
    <dbReference type="NCBI Taxonomy" id="585013"/>
    <lineage>
        <taxon>Eukaryota</taxon>
        <taxon>Fungi</taxon>
        <taxon>Dikarya</taxon>
        <taxon>Basidiomycota</taxon>
        <taxon>Agaricomycotina</taxon>
        <taxon>Agaricomycetes</taxon>
        <taxon>Agaricomycetidae</taxon>
        <taxon>Agaricales</taxon>
        <taxon>Marasmiineae</taxon>
        <taxon>Marasmiaceae</taxon>
        <taxon>Marasmius</taxon>
    </lineage>
</organism>
<gene>
    <name evidence="1" type="ORF">V5O48_002945</name>
</gene>
<comment type="caution">
    <text evidence="1">The sequence shown here is derived from an EMBL/GenBank/DDBJ whole genome shotgun (WGS) entry which is preliminary data.</text>
</comment>
<accession>A0ABR3FUQ7</accession>
<name>A0ABR3FUQ7_9AGAR</name>
<sequence>MAYVLQLPARIYPERCFRCGDYSGLKSHETRKLRSFLSVRVRAFERPVVQQSLKKFGILHNGHLKQLCSLSPGELQWVLVDCEGLSPEDVIEFAKEIGHKDTDAVAASIDSMWCESHRGPIGTSCKPASRKLQSLLVKKGLEVLTPVAEMYGFHDDRELDKNLRYARDPSIKYLLPLYGYVTPYYRRLMELVLRELACGRPCEIKQESRDD</sequence>
<proteinExistence type="predicted"/>
<dbReference type="EMBL" id="JBAHYK010000073">
    <property type="protein sequence ID" value="KAL0579052.1"/>
    <property type="molecule type" value="Genomic_DNA"/>
</dbReference>
<reference evidence="1 2" key="1">
    <citation type="submission" date="2024-02" db="EMBL/GenBank/DDBJ databases">
        <title>A draft genome for the cacao thread blight pathogen Marasmius crinis-equi.</title>
        <authorList>
            <person name="Cohen S.P."/>
            <person name="Baruah I.K."/>
            <person name="Amoako-Attah I."/>
            <person name="Bukari Y."/>
            <person name="Meinhardt L.W."/>
            <person name="Bailey B.A."/>
        </authorList>
    </citation>
    <scope>NUCLEOTIDE SEQUENCE [LARGE SCALE GENOMIC DNA]</scope>
    <source>
        <strain evidence="1 2">GH-76</strain>
    </source>
</reference>
<protein>
    <submittedName>
        <fullName evidence="1">Uncharacterized protein</fullName>
    </submittedName>
</protein>
<keyword evidence="2" id="KW-1185">Reference proteome</keyword>
<evidence type="ECO:0000313" key="1">
    <source>
        <dbReference type="EMBL" id="KAL0579052.1"/>
    </source>
</evidence>
<evidence type="ECO:0000313" key="2">
    <source>
        <dbReference type="Proteomes" id="UP001465976"/>
    </source>
</evidence>
<dbReference type="Proteomes" id="UP001465976">
    <property type="component" value="Unassembled WGS sequence"/>
</dbReference>